<dbReference type="AlphaFoldDB" id="A0A2T7A4N7"/>
<feature type="compositionally biased region" description="Basic and acidic residues" evidence="1">
    <location>
        <begin position="74"/>
        <end position="91"/>
    </location>
</feature>
<feature type="region of interest" description="Disordered" evidence="1">
    <location>
        <begin position="377"/>
        <end position="562"/>
    </location>
</feature>
<feature type="compositionally biased region" description="Gly residues" evidence="1">
    <location>
        <begin position="537"/>
        <end position="550"/>
    </location>
</feature>
<feature type="compositionally biased region" description="Polar residues" evidence="1">
    <location>
        <begin position="377"/>
        <end position="386"/>
    </location>
</feature>
<protein>
    <submittedName>
        <fullName evidence="2">Uncharacterized protein</fullName>
    </submittedName>
</protein>
<feature type="region of interest" description="Disordered" evidence="1">
    <location>
        <begin position="113"/>
        <end position="158"/>
    </location>
</feature>
<feature type="region of interest" description="Disordered" evidence="1">
    <location>
        <begin position="64"/>
        <end position="100"/>
    </location>
</feature>
<feature type="region of interest" description="Disordered" evidence="1">
    <location>
        <begin position="1"/>
        <end position="26"/>
    </location>
</feature>
<evidence type="ECO:0000256" key="1">
    <source>
        <dbReference type="SAM" id="MobiDB-lite"/>
    </source>
</evidence>
<organism evidence="2 3">
    <name type="scientific">Tuber borchii</name>
    <name type="common">White truffle</name>
    <dbReference type="NCBI Taxonomy" id="42251"/>
    <lineage>
        <taxon>Eukaryota</taxon>
        <taxon>Fungi</taxon>
        <taxon>Dikarya</taxon>
        <taxon>Ascomycota</taxon>
        <taxon>Pezizomycotina</taxon>
        <taxon>Pezizomycetes</taxon>
        <taxon>Pezizales</taxon>
        <taxon>Tuberaceae</taxon>
        <taxon>Tuber</taxon>
    </lineage>
</organism>
<dbReference type="EMBL" id="NESQ01000024">
    <property type="protein sequence ID" value="PUU82660.1"/>
    <property type="molecule type" value="Genomic_DNA"/>
</dbReference>
<feature type="compositionally biased region" description="Polar residues" evidence="1">
    <location>
        <begin position="553"/>
        <end position="562"/>
    </location>
</feature>
<sequence length="562" mass="61763">MSWGTENSFSSTCRLPSDDTSTSHPALMGEAFSDLSRVSSTDEVQVIEISSYSPDVYESQLSCAPDASAAMNEAGREERFEAELQDAKHQEDDNEDSDIESTMGEFGLKYNEDSDAEHESDDESDGVSEYASPSDEQPEPMRARNRSGPPIPPPVPVRPGQLFFSNQIWTRLNVEQQLKLGALKVGSKNKSFKTRPWLVVEKSDRVDSDGQQMLWVMCCTTRNRNGWEGVSYRDSKSFIPMAPTPSRFGRPVLPLVADDREVFLGGSLLFLEVFKEIKPSLLGDYIGHISDESVSIVNREQRRIAEERRKKEELRVANTAAFKGRGGSHRKANERCKLRAETRFDQSGNRRNSCSGHQCGNDEGVTSGSFTPFQLPPCTNGTQVSPPLNPTAPSFCDPTAQGNRGNRRKSLSSRGMQNRQQQNNRRQNYSSFNQTMDSGNPSPQTYGGRVNYGNFGGYSSPGSYGGHEDHGNHGRRRSSTGGHGGYTGPQRNYGGRPNSGYFPDNGYHTGRVASLTRDGGQPTSHASGSTGHPSGNIGNGWVSGGFGHGGPSWTATRQYQRR</sequence>
<feature type="compositionally biased region" description="Polar residues" evidence="1">
    <location>
        <begin position="1"/>
        <end position="24"/>
    </location>
</feature>
<name>A0A2T7A4N7_TUBBO</name>
<feature type="compositionally biased region" description="Low complexity" evidence="1">
    <location>
        <begin position="417"/>
        <end position="428"/>
    </location>
</feature>
<comment type="caution">
    <text evidence="2">The sequence shown here is derived from an EMBL/GenBank/DDBJ whole genome shotgun (WGS) entry which is preliminary data.</text>
</comment>
<feature type="compositionally biased region" description="Acidic residues" evidence="1">
    <location>
        <begin position="113"/>
        <end position="126"/>
    </location>
</feature>
<accession>A0A2T7A4N7</accession>
<evidence type="ECO:0000313" key="2">
    <source>
        <dbReference type="EMBL" id="PUU82660.1"/>
    </source>
</evidence>
<feature type="compositionally biased region" description="Polar residues" evidence="1">
    <location>
        <begin position="429"/>
        <end position="445"/>
    </location>
</feature>
<keyword evidence="3" id="KW-1185">Reference proteome</keyword>
<reference evidence="2 3" key="1">
    <citation type="submission" date="2017-04" db="EMBL/GenBank/DDBJ databases">
        <title>Draft genome sequence of Tuber borchii Vittad., a whitish edible truffle.</title>
        <authorList>
            <consortium name="DOE Joint Genome Institute"/>
            <person name="Murat C."/>
            <person name="Kuo A."/>
            <person name="Barry K.W."/>
            <person name="Clum A."/>
            <person name="Dockter R.B."/>
            <person name="Fauchery L."/>
            <person name="Iotti M."/>
            <person name="Kohler A."/>
            <person name="Labutti K."/>
            <person name="Lindquist E.A."/>
            <person name="Lipzen A."/>
            <person name="Ohm R.A."/>
            <person name="Wang M."/>
            <person name="Grigoriev I.V."/>
            <person name="Zambonelli A."/>
            <person name="Martin F.M."/>
        </authorList>
    </citation>
    <scope>NUCLEOTIDE SEQUENCE [LARGE SCALE GENOMIC DNA]</scope>
    <source>
        <strain evidence="2 3">Tbo3840</strain>
    </source>
</reference>
<dbReference type="OrthoDB" id="10504509at2759"/>
<dbReference type="Proteomes" id="UP000244722">
    <property type="component" value="Unassembled WGS sequence"/>
</dbReference>
<feature type="compositionally biased region" description="Polar residues" evidence="1">
    <location>
        <begin position="521"/>
        <end position="533"/>
    </location>
</feature>
<gene>
    <name evidence="2" type="ORF">B9Z19DRAFT_1120437</name>
</gene>
<evidence type="ECO:0000313" key="3">
    <source>
        <dbReference type="Proteomes" id="UP000244722"/>
    </source>
</evidence>
<proteinExistence type="predicted"/>